<gene>
    <name evidence="2" type="ORF">A1353_16490</name>
</gene>
<dbReference type="InterPro" id="IPR001173">
    <property type="entry name" value="Glyco_trans_2-like"/>
</dbReference>
<accession>A0A177M9H8</accession>
<dbReference type="PANTHER" id="PTHR43685:SF2">
    <property type="entry name" value="GLYCOSYLTRANSFERASE 2-LIKE DOMAIN-CONTAINING PROTEIN"/>
    <property type="match status" value="1"/>
</dbReference>
<organism evidence="2 3">
    <name type="scientific">Methylomonas methanica</name>
    <dbReference type="NCBI Taxonomy" id="421"/>
    <lineage>
        <taxon>Bacteria</taxon>
        <taxon>Pseudomonadati</taxon>
        <taxon>Pseudomonadota</taxon>
        <taxon>Gammaproteobacteria</taxon>
        <taxon>Methylococcales</taxon>
        <taxon>Methylococcaceae</taxon>
        <taxon>Methylomonas</taxon>
    </lineage>
</organism>
<dbReference type="Proteomes" id="UP000077763">
    <property type="component" value="Unassembled WGS sequence"/>
</dbReference>
<dbReference type="PANTHER" id="PTHR43685">
    <property type="entry name" value="GLYCOSYLTRANSFERASE"/>
    <property type="match status" value="1"/>
</dbReference>
<feature type="domain" description="Glycosyltransferase 2-like" evidence="1">
    <location>
        <begin position="11"/>
        <end position="137"/>
    </location>
</feature>
<comment type="caution">
    <text evidence="2">The sequence shown here is derived from an EMBL/GenBank/DDBJ whole genome shotgun (WGS) entry which is preliminary data.</text>
</comment>
<dbReference type="SUPFAM" id="SSF53448">
    <property type="entry name" value="Nucleotide-diphospho-sugar transferases"/>
    <property type="match status" value="1"/>
</dbReference>
<reference evidence="2 3" key="1">
    <citation type="submission" date="2016-03" db="EMBL/GenBank/DDBJ databases">
        <authorList>
            <person name="Ploux O."/>
        </authorList>
    </citation>
    <scope>NUCLEOTIDE SEQUENCE [LARGE SCALE GENOMIC DNA]</scope>
    <source>
        <strain evidence="2 3">R-45371</strain>
    </source>
</reference>
<name>A0A177M9H8_METMH</name>
<sequence>MKNDDAQAPVSVIIPAYNISKYITYTIDSLIGQSVKPYEIIIIDDGSTDNTSDIIIDTYKNNKIIKIFYQPNRGAGEAKNYGISLAKADYIYCCDSDDVVLPGFFEEFKKRLQDNNGLDMFCISTELFYEDGVKEVKINHARSGWVDSGKNVFIDCILRDNYTAASWSYILKRKVVVDNNLKFFGRVHEDLSFTMSAYFASNEVFRTKNIFYSQRARKGSLTRSKNNIDFVKNRIEAFNATLDILEKIGEHEDSRIKFVKAKYINRSLMSLVDMCIDFNMFLPDIVSKHIREFKYAPSTSLKEKLLLKNPALFFVLKKAYALLKQHN</sequence>
<dbReference type="InterPro" id="IPR050834">
    <property type="entry name" value="Glycosyltransf_2"/>
</dbReference>
<evidence type="ECO:0000259" key="1">
    <source>
        <dbReference type="Pfam" id="PF00535"/>
    </source>
</evidence>
<proteinExistence type="predicted"/>
<dbReference type="CDD" id="cd00761">
    <property type="entry name" value="Glyco_tranf_GTA_type"/>
    <property type="match status" value="1"/>
</dbReference>
<dbReference type="Pfam" id="PF00535">
    <property type="entry name" value="Glycos_transf_2"/>
    <property type="match status" value="1"/>
</dbReference>
<dbReference type="AlphaFoldDB" id="A0A177M9H8"/>
<dbReference type="Gene3D" id="3.90.550.10">
    <property type="entry name" value="Spore Coat Polysaccharide Biosynthesis Protein SpsA, Chain A"/>
    <property type="match status" value="1"/>
</dbReference>
<evidence type="ECO:0000313" key="3">
    <source>
        <dbReference type="Proteomes" id="UP000077763"/>
    </source>
</evidence>
<dbReference type="InterPro" id="IPR029044">
    <property type="entry name" value="Nucleotide-diphossugar_trans"/>
</dbReference>
<evidence type="ECO:0000313" key="2">
    <source>
        <dbReference type="EMBL" id="OAI02388.1"/>
    </source>
</evidence>
<dbReference type="EMBL" id="LUUH01000062">
    <property type="protein sequence ID" value="OAI02388.1"/>
    <property type="molecule type" value="Genomic_DNA"/>
</dbReference>
<dbReference type="RefSeq" id="WP_064037227.1">
    <property type="nucleotide sequence ID" value="NZ_LUUH01000062.1"/>
</dbReference>
<protein>
    <recommendedName>
        <fullName evidence="1">Glycosyltransferase 2-like domain-containing protein</fullName>
    </recommendedName>
</protein>